<accession>A0A6A1W8F7</accession>
<dbReference type="SUPFAM" id="SSF48403">
    <property type="entry name" value="Ankyrin repeat"/>
    <property type="match status" value="1"/>
</dbReference>
<dbReference type="InterPro" id="IPR026961">
    <property type="entry name" value="PGG_dom"/>
</dbReference>
<evidence type="ECO:0000256" key="1">
    <source>
        <dbReference type="SAM" id="Phobius"/>
    </source>
</evidence>
<dbReference type="PANTHER" id="PTHR24177:SF292">
    <property type="entry name" value="ANKYRIN REPEAT FAMILY PROTEIN-RELATED"/>
    <property type="match status" value="1"/>
</dbReference>
<keyword evidence="1" id="KW-0472">Membrane</keyword>
<dbReference type="Pfam" id="PF13962">
    <property type="entry name" value="PGG"/>
    <property type="match status" value="1"/>
</dbReference>
<dbReference type="PANTHER" id="PTHR24177">
    <property type="entry name" value="CASKIN"/>
    <property type="match status" value="1"/>
</dbReference>
<name>A0A6A1W8F7_9ROSI</name>
<feature type="transmembrane region" description="Helical" evidence="1">
    <location>
        <begin position="650"/>
        <end position="676"/>
    </location>
</feature>
<dbReference type="InterPro" id="IPR002110">
    <property type="entry name" value="Ankyrin_rpt"/>
</dbReference>
<feature type="transmembrane region" description="Helical" evidence="1">
    <location>
        <begin position="682"/>
        <end position="701"/>
    </location>
</feature>
<keyword evidence="1" id="KW-0812">Transmembrane</keyword>
<evidence type="ECO:0000313" key="4">
    <source>
        <dbReference type="Proteomes" id="UP000516437"/>
    </source>
</evidence>
<evidence type="ECO:0000259" key="2">
    <source>
        <dbReference type="Pfam" id="PF13962"/>
    </source>
</evidence>
<dbReference type="InterPro" id="IPR036770">
    <property type="entry name" value="Ankyrin_rpt-contain_sf"/>
</dbReference>
<dbReference type="AlphaFoldDB" id="A0A6A1W8F7"/>
<comment type="caution">
    <text evidence="3">The sequence shown here is derived from an EMBL/GenBank/DDBJ whole genome shotgun (WGS) entry which is preliminary data.</text>
</comment>
<dbReference type="SMART" id="SM00248">
    <property type="entry name" value="ANK"/>
    <property type="match status" value="5"/>
</dbReference>
<dbReference type="EMBL" id="RXIC02000020">
    <property type="protein sequence ID" value="KAB1221539.1"/>
    <property type="molecule type" value="Genomic_DNA"/>
</dbReference>
<proteinExistence type="predicted"/>
<dbReference type="Proteomes" id="UP000516437">
    <property type="component" value="Chromosome 2"/>
</dbReference>
<feature type="transmembrane region" description="Helical" evidence="1">
    <location>
        <begin position="567"/>
        <end position="587"/>
    </location>
</feature>
<protein>
    <recommendedName>
        <fullName evidence="2">PGG domain-containing protein</fullName>
    </recommendedName>
</protein>
<organism evidence="3 4">
    <name type="scientific">Morella rubra</name>
    <name type="common">Chinese bayberry</name>
    <dbReference type="NCBI Taxonomy" id="262757"/>
    <lineage>
        <taxon>Eukaryota</taxon>
        <taxon>Viridiplantae</taxon>
        <taxon>Streptophyta</taxon>
        <taxon>Embryophyta</taxon>
        <taxon>Tracheophyta</taxon>
        <taxon>Spermatophyta</taxon>
        <taxon>Magnoliopsida</taxon>
        <taxon>eudicotyledons</taxon>
        <taxon>Gunneridae</taxon>
        <taxon>Pentapetalae</taxon>
        <taxon>rosids</taxon>
        <taxon>fabids</taxon>
        <taxon>Fagales</taxon>
        <taxon>Myricaceae</taxon>
        <taxon>Morella</taxon>
    </lineage>
</organism>
<keyword evidence="4" id="KW-1185">Reference proteome</keyword>
<feature type="transmembrane region" description="Helical" evidence="1">
    <location>
        <begin position="607"/>
        <end position="630"/>
    </location>
</feature>
<evidence type="ECO:0000313" key="3">
    <source>
        <dbReference type="EMBL" id="KAB1221539.1"/>
    </source>
</evidence>
<reference evidence="3 4" key="1">
    <citation type="journal article" date="2019" name="Plant Biotechnol. J.">
        <title>The red bayberry genome and genetic basis of sex determination.</title>
        <authorList>
            <person name="Jia H.M."/>
            <person name="Jia H.J."/>
            <person name="Cai Q.L."/>
            <person name="Wang Y."/>
            <person name="Zhao H.B."/>
            <person name="Yang W.F."/>
            <person name="Wang G.Y."/>
            <person name="Li Y.H."/>
            <person name="Zhan D.L."/>
            <person name="Shen Y.T."/>
            <person name="Niu Q.F."/>
            <person name="Chang L."/>
            <person name="Qiu J."/>
            <person name="Zhao L."/>
            <person name="Xie H.B."/>
            <person name="Fu W.Y."/>
            <person name="Jin J."/>
            <person name="Li X.W."/>
            <person name="Jiao Y."/>
            <person name="Zhou C.C."/>
            <person name="Tu T."/>
            <person name="Chai C.Y."/>
            <person name="Gao J.L."/>
            <person name="Fan L.J."/>
            <person name="van de Weg E."/>
            <person name="Wang J.Y."/>
            <person name="Gao Z.S."/>
        </authorList>
    </citation>
    <scope>NUCLEOTIDE SEQUENCE [LARGE SCALE GENOMIC DNA]</scope>
    <source>
        <tissue evidence="3">Leaves</tissue>
    </source>
</reference>
<keyword evidence="1" id="KW-1133">Transmembrane helix</keyword>
<sequence length="728" mass="81316">MEEVERSQKSDVSLTLARTCPRMSNPQQVSSGQDINQQRFSLLRSFPTTAYSSHLDQGATLQRQSFAFNVEPSTFTSNMRGVEPGDAGLQAALRLLFLKAQPFLCSLLGNLSESEAARLFQGTNFDTSQRITHLDAGTSQEESVQTDVAVEPSSGESAANEAQIQPNERERRFQYLALCVPLYQAALRGDWQAAKDLLQNYPDMVRYPITEEQMTALHVAAAAKHTTFVKELLKVMTRDDLALQNTDGNTALCFAAASGIVVISEEMVKMNENLPCIRNRQGLAPLLVAGSLGHRGMVLYLFSVTPAEQLTANEYIELLAATISTDMYDVALQILEKARALAIAQDGYWKTALHELAKKPSAIGSKSQLQWWKTCLNSWFNGIYNKALMQTLACQLVESLWKEVRLLPDRQFSNLVGNHSSLLFDAAELGNVEFLIILVRSYPDLMWKLDKHNRSLFHVAVSFRQEKVYNLIYEVGSIKYLISTCVDKYNNNMLHLAGRIAPLDRLNIVSGAALQMQRELLWFKEIEKIVPPQYSKMRNSKGETPKDLFTKTHADLLKAGEKWMKDTANSCMLVATLIATVVFAAVFTVPGGNNQEKGTPIFLESNWFMVFFLSDAMALISSSTSILMFLSILTSRYTENDFLKSLPARLVFGLTSLFISIVGMVVAFSAACSLAYKSKTAWVPTIIIASAGVPIILFVVLHHDLWIDIIRSTYWSGSLFRPPKQRLF</sequence>
<feature type="domain" description="PGG" evidence="2">
    <location>
        <begin position="561"/>
        <end position="673"/>
    </location>
</feature>
<dbReference type="OrthoDB" id="1925304at2759"/>
<gene>
    <name evidence="3" type="ORF">CJ030_MR2G000236</name>
</gene>
<dbReference type="Gene3D" id="1.25.40.20">
    <property type="entry name" value="Ankyrin repeat-containing domain"/>
    <property type="match status" value="1"/>
</dbReference>
<dbReference type="GO" id="GO:0016020">
    <property type="term" value="C:membrane"/>
    <property type="evidence" value="ECO:0007669"/>
    <property type="project" value="TreeGrafter"/>
</dbReference>
<dbReference type="Pfam" id="PF12796">
    <property type="entry name" value="Ank_2"/>
    <property type="match status" value="1"/>
</dbReference>